<keyword evidence="2" id="KW-0808">Transferase</keyword>
<feature type="chain" id="PRO_5031240884" evidence="7">
    <location>
        <begin position="25"/>
        <end position="471"/>
    </location>
</feature>
<evidence type="ECO:0000256" key="3">
    <source>
        <dbReference type="ARBA" id="ARBA00022960"/>
    </source>
</evidence>
<gene>
    <name evidence="9" type="ORF">FYJ39_07275</name>
</gene>
<dbReference type="GO" id="GO:0071972">
    <property type="term" value="F:peptidoglycan L,D-transpeptidase activity"/>
    <property type="evidence" value="ECO:0007669"/>
    <property type="project" value="TreeGrafter"/>
</dbReference>
<feature type="active site" description="Proton donor/acceptor" evidence="6">
    <location>
        <position position="424"/>
    </location>
</feature>
<dbReference type="Gene3D" id="2.40.440.10">
    <property type="entry name" value="L,D-transpeptidase catalytic domain-like"/>
    <property type="match status" value="1"/>
</dbReference>
<keyword evidence="5 6" id="KW-0961">Cell wall biogenesis/degradation</keyword>
<dbReference type="GO" id="GO:0016740">
    <property type="term" value="F:transferase activity"/>
    <property type="evidence" value="ECO:0007669"/>
    <property type="project" value="UniProtKB-KW"/>
</dbReference>
<keyword evidence="3 6" id="KW-0133">Cell shape</keyword>
<comment type="pathway">
    <text evidence="1 6">Cell wall biogenesis; peptidoglycan biosynthesis.</text>
</comment>
<dbReference type="PANTHER" id="PTHR30582">
    <property type="entry name" value="L,D-TRANSPEPTIDASE"/>
    <property type="match status" value="1"/>
</dbReference>
<keyword evidence="7" id="KW-0732">Signal</keyword>
<evidence type="ECO:0000256" key="5">
    <source>
        <dbReference type="ARBA" id="ARBA00023316"/>
    </source>
</evidence>
<dbReference type="Proteomes" id="UP000429958">
    <property type="component" value="Unassembled WGS sequence"/>
</dbReference>
<comment type="caution">
    <text evidence="9">The sequence shown here is derived from an EMBL/GenBank/DDBJ whole genome shotgun (WGS) entry which is preliminary data.</text>
</comment>
<dbReference type="GO" id="GO:0005576">
    <property type="term" value="C:extracellular region"/>
    <property type="evidence" value="ECO:0007669"/>
    <property type="project" value="TreeGrafter"/>
</dbReference>
<evidence type="ECO:0000256" key="7">
    <source>
        <dbReference type="SAM" id="SignalP"/>
    </source>
</evidence>
<dbReference type="SUPFAM" id="SSF143985">
    <property type="entry name" value="L,D-transpeptidase pre-catalytic domain-like"/>
    <property type="match status" value="1"/>
</dbReference>
<dbReference type="Pfam" id="PF03734">
    <property type="entry name" value="YkuD"/>
    <property type="match status" value="1"/>
</dbReference>
<dbReference type="AlphaFoldDB" id="A0A7X2NL80"/>
<protein>
    <submittedName>
        <fullName evidence="9">L,D-transpeptidase family protein</fullName>
    </submittedName>
</protein>
<keyword evidence="4 6" id="KW-0573">Peptidoglycan synthesis</keyword>
<evidence type="ECO:0000313" key="9">
    <source>
        <dbReference type="EMBL" id="MSS36373.1"/>
    </source>
</evidence>
<evidence type="ECO:0000313" key="10">
    <source>
        <dbReference type="Proteomes" id="UP000429958"/>
    </source>
</evidence>
<dbReference type="GO" id="GO:0071555">
    <property type="term" value="P:cell wall organization"/>
    <property type="evidence" value="ECO:0007669"/>
    <property type="project" value="UniProtKB-UniRule"/>
</dbReference>
<dbReference type="SUPFAM" id="SSF141523">
    <property type="entry name" value="L,D-transpeptidase catalytic domain-like"/>
    <property type="match status" value="1"/>
</dbReference>
<accession>A0A7X2NL80</accession>
<dbReference type="PANTHER" id="PTHR30582:SF33">
    <property type="entry name" value="EXPORTED PROTEIN"/>
    <property type="match status" value="1"/>
</dbReference>
<feature type="domain" description="L,D-TPase catalytic" evidence="8">
    <location>
        <begin position="343"/>
        <end position="469"/>
    </location>
</feature>
<evidence type="ECO:0000256" key="6">
    <source>
        <dbReference type="PROSITE-ProRule" id="PRU01373"/>
    </source>
</evidence>
<evidence type="ECO:0000256" key="1">
    <source>
        <dbReference type="ARBA" id="ARBA00004752"/>
    </source>
</evidence>
<dbReference type="InterPro" id="IPR005490">
    <property type="entry name" value="LD_TPept_cat_dom"/>
</dbReference>
<evidence type="ECO:0000256" key="2">
    <source>
        <dbReference type="ARBA" id="ARBA00022679"/>
    </source>
</evidence>
<feature type="signal peptide" evidence="7">
    <location>
        <begin position="1"/>
        <end position="24"/>
    </location>
</feature>
<organism evidence="9 10">
    <name type="scientific">Clostridium porci</name>
    <dbReference type="NCBI Taxonomy" id="2605778"/>
    <lineage>
        <taxon>Bacteria</taxon>
        <taxon>Bacillati</taxon>
        <taxon>Bacillota</taxon>
        <taxon>Clostridia</taxon>
        <taxon>Eubacteriales</taxon>
        <taxon>Clostridiaceae</taxon>
        <taxon>Clostridium</taxon>
    </lineage>
</organism>
<evidence type="ECO:0000259" key="8">
    <source>
        <dbReference type="PROSITE" id="PS52029"/>
    </source>
</evidence>
<dbReference type="GO" id="GO:0018104">
    <property type="term" value="P:peptidoglycan-protein cross-linking"/>
    <property type="evidence" value="ECO:0007669"/>
    <property type="project" value="TreeGrafter"/>
</dbReference>
<dbReference type="EMBL" id="VUMD01000005">
    <property type="protein sequence ID" value="MSS36373.1"/>
    <property type="molecule type" value="Genomic_DNA"/>
</dbReference>
<dbReference type="CDD" id="cd16913">
    <property type="entry name" value="YkuD_like"/>
    <property type="match status" value="1"/>
</dbReference>
<keyword evidence="10" id="KW-1185">Reference proteome</keyword>
<dbReference type="InterPro" id="IPR038063">
    <property type="entry name" value="Transpep_catalytic_dom"/>
</dbReference>
<feature type="active site" description="Nucleophile" evidence="6">
    <location>
        <position position="445"/>
    </location>
</feature>
<name>A0A7X2NL80_9CLOT</name>
<reference evidence="9 10" key="1">
    <citation type="submission" date="2019-08" db="EMBL/GenBank/DDBJ databases">
        <title>In-depth cultivation of the pig gut microbiome towards novel bacterial diversity and tailored functional studies.</title>
        <authorList>
            <person name="Wylensek D."/>
            <person name="Hitch T.C.A."/>
            <person name="Clavel T."/>
        </authorList>
    </citation>
    <scope>NUCLEOTIDE SEQUENCE [LARGE SCALE GENOMIC DNA]</scope>
    <source>
        <strain evidence="9 10">WCA-389-WT-23D1</strain>
    </source>
</reference>
<dbReference type="PROSITE" id="PS52029">
    <property type="entry name" value="LD_TPASE"/>
    <property type="match status" value="1"/>
</dbReference>
<sequence>MDKIAKLAVIAAACIVLSAMTVLAAQTADASRFVSGTKVNGVRIGVLTVAEARERIEGFYAGEYTLTIKERGGAVETIKGTDIAYRVGISPEGLQAILDAQNAAGRNAGPNEDNEHTMALTTAFSQEALLERIGRLTLIGGSGIVTTRDAFISAYEEGKPYTIIPAVQGNSVDVEKTTSLILEAVHAGQTSVDVDEAGCYTQVSLWENDPSLAALCDRMNQYRQMEIHYSFGGETETVTGETICSWLRGTVNGMTEVDKDAVAAFVSGLAARYDTVGTVRNFLTATGTEVALTGPYGWKIDVAGETAALISLLQAGPAAEPVEREPVYAATAASRTAPDWGTTYVEVDLTGQHVYMFKEGKLVWEAPCVTGNASKNYTTPAGIYSLAYKEKDRVLRGKKLADGSYEYESPVSYWMPFNGGIGLHDASWRGKFGGVIYQKSGSHGCINLPPASVPALYEMVYKGIPVICHGA</sequence>
<proteinExistence type="predicted"/>
<evidence type="ECO:0000256" key="4">
    <source>
        <dbReference type="ARBA" id="ARBA00022984"/>
    </source>
</evidence>
<dbReference type="InterPro" id="IPR038054">
    <property type="entry name" value="LD_TPept-like_central_sf"/>
</dbReference>
<dbReference type="Pfam" id="PF12229">
    <property type="entry name" value="PG_binding_4"/>
    <property type="match status" value="1"/>
</dbReference>
<dbReference type="InterPro" id="IPR022029">
    <property type="entry name" value="YoaR-like_PG-bd"/>
</dbReference>
<dbReference type="InterPro" id="IPR050979">
    <property type="entry name" value="LD-transpeptidase"/>
</dbReference>
<dbReference type="GO" id="GO:0008360">
    <property type="term" value="P:regulation of cell shape"/>
    <property type="evidence" value="ECO:0007669"/>
    <property type="project" value="UniProtKB-UniRule"/>
</dbReference>
<dbReference type="Gene3D" id="3.10.20.800">
    <property type="match status" value="1"/>
</dbReference>
<dbReference type="UniPathway" id="UPA00219"/>